<sequence length="582" mass="64580">MATAPTAASATTWAGLLTLPPEILHDIFTHVEARDLGRLPCTCRALRDYVMGNDKLFKDNYLARMDTPKRMDLDWTLETQNLVRLQAICSEKRTQYDDADFPVVYQAVSSLLANASAGDSVSPAAARSFKHAPSHNAWTLARLFYDNEPLRDAYFTKSSLFRRARRQTTSLTSGRPGPSESAEGGGDSGGSTDDELWQKSARLHCLFGRPILNAGKTRSFRMHPYACSKVYDIRQYTQRTHWGPFRDDGSDRVDWEKVEAIQIVLGSNLRSTQQQGFQLHNIWDMPFAGSWSGSWVPTPGRTLSDLDARDPYGISGTWLRVVCFIDYGDFSAYNFEPPAANLPSHVARPPLDVEEAVRFILMTVKVTAIEPPGEDDGKDLPVVKFEGMSRSLDDSWDENANSELRGTCRLTKEGEVRWTTFSVYNGEERWRSESVQVGGVRSTRGVLGNWFDAEFSEHGPVGPTAFWKLSDPRPQDAQGGGIAIHDFFSIVQGFADLSDEEFDADYVMGEFGEDDEEEDEDVEVDDEEVLEDMDALAQGDGDVEIIDLTTWPPTLTGGQGQSQGEGHGQDQEPGQGQGQGGV</sequence>
<protein>
    <submittedName>
        <fullName evidence="3">F-box domain-containing protein</fullName>
    </submittedName>
</protein>
<feature type="region of interest" description="Disordered" evidence="1">
    <location>
        <begin position="165"/>
        <end position="194"/>
    </location>
</feature>
<evidence type="ECO:0000256" key="1">
    <source>
        <dbReference type="SAM" id="MobiDB-lite"/>
    </source>
</evidence>
<accession>A0A8K0TP37</accession>
<dbReference type="InterPro" id="IPR036047">
    <property type="entry name" value="F-box-like_dom_sf"/>
</dbReference>
<dbReference type="SUPFAM" id="SSF81383">
    <property type="entry name" value="F-box domain"/>
    <property type="match status" value="1"/>
</dbReference>
<organism evidence="3 4">
    <name type="scientific">Plectosphaerella cucumerina</name>
    <dbReference type="NCBI Taxonomy" id="40658"/>
    <lineage>
        <taxon>Eukaryota</taxon>
        <taxon>Fungi</taxon>
        <taxon>Dikarya</taxon>
        <taxon>Ascomycota</taxon>
        <taxon>Pezizomycotina</taxon>
        <taxon>Sordariomycetes</taxon>
        <taxon>Hypocreomycetidae</taxon>
        <taxon>Glomerellales</taxon>
        <taxon>Plectosphaerellaceae</taxon>
        <taxon>Plectosphaerella</taxon>
    </lineage>
</organism>
<dbReference type="CDD" id="cd09917">
    <property type="entry name" value="F-box_SF"/>
    <property type="match status" value="1"/>
</dbReference>
<dbReference type="Pfam" id="PF12937">
    <property type="entry name" value="F-box-like"/>
    <property type="match status" value="1"/>
</dbReference>
<evidence type="ECO:0000259" key="2">
    <source>
        <dbReference type="PROSITE" id="PS50181"/>
    </source>
</evidence>
<feature type="domain" description="F-box" evidence="2">
    <location>
        <begin position="13"/>
        <end position="60"/>
    </location>
</feature>
<feature type="compositionally biased region" description="Gly residues" evidence="1">
    <location>
        <begin position="557"/>
        <end position="566"/>
    </location>
</feature>
<dbReference type="Gene3D" id="1.20.1280.50">
    <property type="match status" value="1"/>
</dbReference>
<dbReference type="Proteomes" id="UP000813385">
    <property type="component" value="Unassembled WGS sequence"/>
</dbReference>
<reference evidence="3" key="1">
    <citation type="journal article" date="2021" name="Nat. Commun.">
        <title>Genetic determinants of endophytism in the Arabidopsis root mycobiome.</title>
        <authorList>
            <person name="Mesny F."/>
            <person name="Miyauchi S."/>
            <person name="Thiergart T."/>
            <person name="Pickel B."/>
            <person name="Atanasova L."/>
            <person name="Karlsson M."/>
            <person name="Huettel B."/>
            <person name="Barry K.W."/>
            <person name="Haridas S."/>
            <person name="Chen C."/>
            <person name="Bauer D."/>
            <person name="Andreopoulos W."/>
            <person name="Pangilinan J."/>
            <person name="LaButti K."/>
            <person name="Riley R."/>
            <person name="Lipzen A."/>
            <person name="Clum A."/>
            <person name="Drula E."/>
            <person name="Henrissat B."/>
            <person name="Kohler A."/>
            <person name="Grigoriev I.V."/>
            <person name="Martin F.M."/>
            <person name="Hacquard S."/>
        </authorList>
    </citation>
    <scope>NUCLEOTIDE SEQUENCE</scope>
    <source>
        <strain evidence="3">MPI-CAGE-AT-0016</strain>
    </source>
</reference>
<comment type="caution">
    <text evidence="3">The sequence shown here is derived from an EMBL/GenBank/DDBJ whole genome shotgun (WGS) entry which is preliminary data.</text>
</comment>
<dbReference type="AlphaFoldDB" id="A0A8K0TP37"/>
<dbReference type="SMART" id="SM00256">
    <property type="entry name" value="FBOX"/>
    <property type="match status" value="1"/>
</dbReference>
<evidence type="ECO:0000313" key="4">
    <source>
        <dbReference type="Proteomes" id="UP000813385"/>
    </source>
</evidence>
<name>A0A8K0TP37_9PEZI</name>
<dbReference type="OrthoDB" id="3226064at2759"/>
<feature type="compositionally biased region" description="Low complexity" evidence="1">
    <location>
        <begin position="173"/>
        <end position="182"/>
    </location>
</feature>
<dbReference type="InterPro" id="IPR001810">
    <property type="entry name" value="F-box_dom"/>
</dbReference>
<gene>
    <name evidence="3" type="ORF">B0T11DRAFT_271068</name>
</gene>
<dbReference type="PROSITE" id="PS50181">
    <property type="entry name" value="FBOX"/>
    <property type="match status" value="1"/>
</dbReference>
<dbReference type="EMBL" id="JAGPXD010000001">
    <property type="protein sequence ID" value="KAH7375834.1"/>
    <property type="molecule type" value="Genomic_DNA"/>
</dbReference>
<feature type="region of interest" description="Disordered" evidence="1">
    <location>
        <begin position="548"/>
        <end position="582"/>
    </location>
</feature>
<keyword evidence="4" id="KW-1185">Reference proteome</keyword>
<proteinExistence type="predicted"/>
<evidence type="ECO:0000313" key="3">
    <source>
        <dbReference type="EMBL" id="KAH7375834.1"/>
    </source>
</evidence>